<organism evidence="2 3">
    <name type="scientific">Planotetraspora kaengkrachanensis</name>
    <dbReference type="NCBI Taxonomy" id="575193"/>
    <lineage>
        <taxon>Bacteria</taxon>
        <taxon>Bacillati</taxon>
        <taxon>Actinomycetota</taxon>
        <taxon>Actinomycetes</taxon>
        <taxon>Streptosporangiales</taxon>
        <taxon>Streptosporangiaceae</taxon>
        <taxon>Planotetraspora</taxon>
    </lineage>
</organism>
<sequence length="181" mass="19673">MRLVLGLDHPTAGTALIGGVPYHRLRNPLRTVGALLDARALHPGRSGHPHLTALAHSRPDVGVLVLSQYVEKTYAATLLAGTGGGLGYLLKGRVSEVSDFLDFLLRVSEGETVFDPRGRPPVARPHHPRRPAEQAEPARDRGVEAPRAGLRQRGDRRTPARVPQHRGKARQRHHGQARAAT</sequence>
<evidence type="ECO:0000256" key="1">
    <source>
        <dbReference type="SAM" id="MobiDB-lite"/>
    </source>
</evidence>
<dbReference type="Proteomes" id="UP000630097">
    <property type="component" value="Unassembled WGS sequence"/>
</dbReference>
<reference evidence="2 3" key="1">
    <citation type="submission" date="2021-01" db="EMBL/GenBank/DDBJ databases">
        <title>Whole genome shotgun sequence of Planotetraspora kaengkrachanensis NBRC 104272.</title>
        <authorList>
            <person name="Komaki H."/>
            <person name="Tamura T."/>
        </authorList>
    </citation>
    <scope>NUCLEOTIDE SEQUENCE [LARGE SCALE GENOMIC DNA]</scope>
    <source>
        <strain evidence="2 3">NBRC 104272</strain>
    </source>
</reference>
<dbReference type="EMBL" id="BONV01000041">
    <property type="protein sequence ID" value="GIG83501.1"/>
    <property type="molecule type" value="Genomic_DNA"/>
</dbReference>
<keyword evidence="3" id="KW-1185">Reference proteome</keyword>
<gene>
    <name evidence="2" type="ORF">Pka01_66280</name>
</gene>
<comment type="caution">
    <text evidence="2">The sequence shown here is derived from an EMBL/GenBank/DDBJ whole genome shotgun (WGS) entry which is preliminary data.</text>
</comment>
<dbReference type="AlphaFoldDB" id="A0A8J3VAS9"/>
<name>A0A8J3VAS9_9ACTN</name>
<protein>
    <submittedName>
        <fullName evidence="2">Uncharacterized protein</fullName>
    </submittedName>
</protein>
<evidence type="ECO:0000313" key="2">
    <source>
        <dbReference type="EMBL" id="GIG83501.1"/>
    </source>
</evidence>
<accession>A0A8J3VAS9</accession>
<feature type="region of interest" description="Disordered" evidence="1">
    <location>
        <begin position="114"/>
        <end position="181"/>
    </location>
</feature>
<feature type="compositionally biased region" description="Basic residues" evidence="1">
    <location>
        <begin position="163"/>
        <end position="181"/>
    </location>
</feature>
<proteinExistence type="predicted"/>
<evidence type="ECO:0000313" key="3">
    <source>
        <dbReference type="Proteomes" id="UP000630097"/>
    </source>
</evidence>
<feature type="compositionally biased region" description="Basic and acidic residues" evidence="1">
    <location>
        <begin position="130"/>
        <end position="144"/>
    </location>
</feature>